<dbReference type="AlphaFoldDB" id="A0A1H6VRY7"/>
<keyword evidence="9 13" id="KW-0418">Kinase</keyword>
<evidence type="ECO:0000256" key="2">
    <source>
        <dbReference type="ARBA" id="ARBA00007370"/>
    </source>
</evidence>
<evidence type="ECO:0000256" key="6">
    <source>
        <dbReference type="ARBA" id="ARBA00022679"/>
    </source>
</evidence>
<evidence type="ECO:0000256" key="10">
    <source>
        <dbReference type="ARBA" id="ARBA00022840"/>
    </source>
</evidence>
<comment type="function">
    <text evidence="12 13">Catalyzes the ATP-dependent phosphorylation of L-homoserine to L-homoserine phosphate.</text>
</comment>
<dbReference type="PIRSF" id="PIRSF000676">
    <property type="entry name" value="Homoser_kin"/>
    <property type="match status" value="1"/>
</dbReference>
<keyword evidence="10 13" id="KW-0067">ATP-binding</keyword>
<comment type="catalytic activity">
    <reaction evidence="11 13">
        <text>L-homoserine + ATP = O-phospho-L-homoserine + ADP + H(+)</text>
        <dbReference type="Rhea" id="RHEA:13985"/>
        <dbReference type="ChEBI" id="CHEBI:15378"/>
        <dbReference type="ChEBI" id="CHEBI:30616"/>
        <dbReference type="ChEBI" id="CHEBI:57476"/>
        <dbReference type="ChEBI" id="CHEBI:57590"/>
        <dbReference type="ChEBI" id="CHEBI:456216"/>
        <dbReference type="EC" id="2.7.1.39"/>
    </reaction>
</comment>
<evidence type="ECO:0000256" key="4">
    <source>
        <dbReference type="ARBA" id="ARBA00017858"/>
    </source>
</evidence>
<reference evidence="16 17" key="1">
    <citation type="submission" date="2016-10" db="EMBL/GenBank/DDBJ databases">
        <authorList>
            <person name="de Groot N.N."/>
        </authorList>
    </citation>
    <scope>NUCLEOTIDE SEQUENCE [LARGE SCALE GENOMIC DNA]</scope>
    <source>
        <strain evidence="16 17">DSM 2179</strain>
    </source>
</reference>
<protein>
    <recommendedName>
        <fullName evidence="4 13">Homoserine kinase</fullName>
        <shortName evidence="13">HK</shortName>
        <shortName evidence="13">HSK</shortName>
        <ecNumber evidence="3 13">2.7.1.39</ecNumber>
    </recommendedName>
</protein>
<dbReference type="PANTHER" id="PTHR20861">
    <property type="entry name" value="HOMOSERINE/4-DIPHOSPHOCYTIDYL-2-C-METHYL-D-ERYTHRITOL KINASE"/>
    <property type="match status" value="1"/>
</dbReference>
<sequence>MVEDKTVKVKVPGTTANCGPGFDSLGIACNLYNELELTLHKKGKLVIEIMGEGAQNIPCDGRNVVWKSIQYLLHRANVEYQGAYIKMLNRVPLSRGLGSSAAAIVAGLTAANYAIGNRFTSQEIFVMATDIEGHPDNVAPAIFGGMTLSILRKDGEPECLSFFPKIDLQLIVTVPEFSLSTKAARKVLPVVVPLKDAVFNVGRAALLVGALCEGKTEFLKHAFEDCLHQPYREKLIPGMYDVFAAAGENGALGAAMSGAGPCLIAFTEKNGDTIGTAMVAAFKEHNVKAKYLLLTIDKKGACLL</sequence>
<keyword evidence="5 13" id="KW-0028">Amino-acid biosynthesis</keyword>
<name>A0A1H6VRY7_9FIRM</name>
<evidence type="ECO:0000259" key="14">
    <source>
        <dbReference type="Pfam" id="PF00288"/>
    </source>
</evidence>
<dbReference type="UniPathway" id="UPA00050">
    <property type="reaction ID" value="UER00064"/>
</dbReference>
<dbReference type="STRING" id="84035.SAMN05660742_10362"/>
<dbReference type="GO" id="GO:0005524">
    <property type="term" value="F:ATP binding"/>
    <property type="evidence" value="ECO:0007669"/>
    <property type="project" value="UniProtKB-UniRule"/>
</dbReference>
<comment type="subcellular location">
    <subcellularLocation>
        <location evidence="13">Cytoplasm</location>
    </subcellularLocation>
</comment>
<dbReference type="Gene3D" id="3.30.230.10">
    <property type="match status" value="1"/>
</dbReference>
<evidence type="ECO:0000256" key="7">
    <source>
        <dbReference type="ARBA" id="ARBA00022697"/>
    </source>
</evidence>
<feature type="domain" description="GHMP kinase N-terminal" evidence="14">
    <location>
        <begin position="63"/>
        <end position="145"/>
    </location>
</feature>
<dbReference type="InterPro" id="IPR006204">
    <property type="entry name" value="GHMP_kinase_N_dom"/>
</dbReference>
<accession>A0A1H6VRY7</accession>
<dbReference type="InterPro" id="IPR014721">
    <property type="entry name" value="Ribsml_uS5_D2-typ_fold_subgr"/>
</dbReference>
<evidence type="ECO:0000313" key="16">
    <source>
        <dbReference type="EMBL" id="SEJ07409.1"/>
    </source>
</evidence>
<dbReference type="InterPro" id="IPR006203">
    <property type="entry name" value="GHMP_knse_ATP-bd_CS"/>
</dbReference>
<dbReference type="PANTHER" id="PTHR20861:SF1">
    <property type="entry name" value="HOMOSERINE KINASE"/>
    <property type="match status" value="1"/>
</dbReference>
<keyword evidence="8 13" id="KW-0547">Nucleotide-binding</keyword>
<evidence type="ECO:0000256" key="12">
    <source>
        <dbReference type="ARBA" id="ARBA00049954"/>
    </source>
</evidence>
<dbReference type="NCBIfam" id="NF002288">
    <property type="entry name" value="PRK01212.1-4"/>
    <property type="match status" value="1"/>
</dbReference>
<dbReference type="RefSeq" id="WP_091829372.1">
    <property type="nucleotide sequence ID" value="NZ_FNZK01000003.1"/>
</dbReference>
<keyword evidence="17" id="KW-1185">Reference proteome</keyword>
<evidence type="ECO:0000256" key="8">
    <source>
        <dbReference type="ARBA" id="ARBA00022741"/>
    </source>
</evidence>
<keyword evidence="13" id="KW-0963">Cytoplasm</keyword>
<keyword evidence="6 13" id="KW-0808">Transferase</keyword>
<dbReference type="GO" id="GO:0009088">
    <property type="term" value="P:threonine biosynthetic process"/>
    <property type="evidence" value="ECO:0007669"/>
    <property type="project" value="UniProtKB-UniRule"/>
</dbReference>
<dbReference type="NCBIfam" id="TIGR00191">
    <property type="entry name" value="thrB"/>
    <property type="match status" value="1"/>
</dbReference>
<dbReference type="Pfam" id="PF00288">
    <property type="entry name" value="GHMP_kinases_N"/>
    <property type="match status" value="1"/>
</dbReference>
<dbReference type="InterPro" id="IPR000870">
    <property type="entry name" value="Homoserine_kinase"/>
</dbReference>
<evidence type="ECO:0000313" key="17">
    <source>
        <dbReference type="Proteomes" id="UP000199662"/>
    </source>
</evidence>
<evidence type="ECO:0000256" key="13">
    <source>
        <dbReference type="HAMAP-Rule" id="MF_00384"/>
    </source>
</evidence>
<dbReference type="PROSITE" id="PS00627">
    <property type="entry name" value="GHMP_KINASES_ATP"/>
    <property type="match status" value="1"/>
</dbReference>
<feature type="domain" description="GHMP kinase C-terminal" evidence="15">
    <location>
        <begin position="218"/>
        <end position="281"/>
    </location>
</feature>
<dbReference type="EMBL" id="FNZK01000003">
    <property type="protein sequence ID" value="SEJ07409.1"/>
    <property type="molecule type" value="Genomic_DNA"/>
</dbReference>
<gene>
    <name evidence="13" type="primary">thrB</name>
    <name evidence="16" type="ORF">SAMN05660742_10362</name>
</gene>
<dbReference type="HAMAP" id="MF_00384">
    <property type="entry name" value="Homoser_kinase"/>
    <property type="match status" value="1"/>
</dbReference>
<organism evidence="16 17">
    <name type="scientific">Propionispira arboris</name>
    <dbReference type="NCBI Taxonomy" id="84035"/>
    <lineage>
        <taxon>Bacteria</taxon>
        <taxon>Bacillati</taxon>
        <taxon>Bacillota</taxon>
        <taxon>Negativicutes</taxon>
        <taxon>Selenomonadales</taxon>
        <taxon>Selenomonadaceae</taxon>
        <taxon>Propionispira</taxon>
    </lineage>
</organism>
<dbReference type="EC" id="2.7.1.39" evidence="3 13"/>
<dbReference type="InterPro" id="IPR013750">
    <property type="entry name" value="GHMP_kinase_C_dom"/>
</dbReference>
<evidence type="ECO:0000256" key="11">
    <source>
        <dbReference type="ARBA" id="ARBA00049375"/>
    </source>
</evidence>
<evidence type="ECO:0000259" key="15">
    <source>
        <dbReference type="Pfam" id="PF08544"/>
    </source>
</evidence>
<dbReference type="Proteomes" id="UP000199662">
    <property type="component" value="Unassembled WGS sequence"/>
</dbReference>
<comment type="pathway">
    <text evidence="1 13">Amino-acid biosynthesis; L-threonine biosynthesis; L-threonine from L-aspartate: step 4/5.</text>
</comment>
<dbReference type="SUPFAM" id="SSF54211">
    <property type="entry name" value="Ribosomal protein S5 domain 2-like"/>
    <property type="match status" value="1"/>
</dbReference>
<feature type="binding site" evidence="13">
    <location>
        <begin position="92"/>
        <end position="102"/>
    </location>
    <ligand>
        <name>ATP</name>
        <dbReference type="ChEBI" id="CHEBI:30616"/>
    </ligand>
</feature>
<dbReference type="InterPro" id="IPR020568">
    <property type="entry name" value="Ribosomal_Su5_D2-typ_SF"/>
</dbReference>
<evidence type="ECO:0000256" key="1">
    <source>
        <dbReference type="ARBA" id="ARBA00005015"/>
    </source>
</evidence>
<keyword evidence="7 13" id="KW-0791">Threonine biosynthesis</keyword>
<proteinExistence type="inferred from homology"/>
<dbReference type="SUPFAM" id="SSF55060">
    <property type="entry name" value="GHMP Kinase, C-terminal domain"/>
    <property type="match status" value="1"/>
</dbReference>
<evidence type="ECO:0000256" key="9">
    <source>
        <dbReference type="ARBA" id="ARBA00022777"/>
    </source>
</evidence>
<dbReference type="PRINTS" id="PR00958">
    <property type="entry name" value="HOMSERKINASE"/>
</dbReference>
<dbReference type="GO" id="GO:0005737">
    <property type="term" value="C:cytoplasm"/>
    <property type="evidence" value="ECO:0007669"/>
    <property type="project" value="UniProtKB-SubCell"/>
</dbReference>
<dbReference type="Pfam" id="PF08544">
    <property type="entry name" value="GHMP_kinases_C"/>
    <property type="match status" value="1"/>
</dbReference>
<evidence type="ECO:0000256" key="5">
    <source>
        <dbReference type="ARBA" id="ARBA00022605"/>
    </source>
</evidence>
<evidence type="ECO:0000256" key="3">
    <source>
        <dbReference type="ARBA" id="ARBA00012078"/>
    </source>
</evidence>
<dbReference type="InterPro" id="IPR036554">
    <property type="entry name" value="GHMP_kinase_C_sf"/>
</dbReference>
<dbReference type="GO" id="GO:0004413">
    <property type="term" value="F:homoserine kinase activity"/>
    <property type="evidence" value="ECO:0007669"/>
    <property type="project" value="UniProtKB-UniRule"/>
</dbReference>
<dbReference type="Gene3D" id="3.30.70.890">
    <property type="entry name" value="GHMP kinase, C-terminal domain"/>
    <property type="match status" value="1"/>
</dbReference>
<comment type="similarity">
    <text evidence="2 13">Belongs to the GHMP kinase family. Homoserine kinase subfamily.</text>
</comment>